<evidence type="ECO:0000313" key="2">
    <source>
        <dbReference type="Proteomes" id="UP000295500"/>
    </source>
</evidence>
<dbReference type="GO" id="GO:0003677">
    <property type="term" value="F:DNA binding"/>
    <property type="evidence" value="ECO:0007669"/>
    <property type="project" value="InterPro"/>
</dbReference>
<dbReference type="GO" id="GO:0003700">
    <property type="term" value="F:DNA-binding transcription factor activity"/>
    <property type="evidence" value="ECO:0007669"/>
    <property type="project" value="InterPro"/>
</dbReference>
<comment type="caution">
    <text evidence="1">The sequence shown here is derived from an EMBL/GenBank/DDBJ whole genome shotgun (WGS) entry which is preliminary data.</text>
</comment>
<dbReference type="GO" id="GO:0003743">
    <property type="term" value="F:translation initiation factor activity"/>
    <property type="evidence" value="ECO:0007669"/>
    <property type="project" value="UniProtKB-KW"/>
</dbReference>
<name>A0A4V3CQS4_9FIRM</name>
<dbReference type="EMBL" id="SNXO01000071">
    <property type="protein sequence ID" value="TDP44669.1"/>
    <property type="molecule type" value="Genomic_DNA"/>
</dbReference>
<dbReference type="GO" id="GO:0005509">
    <property type="term" value="F:calcium ion binding"/>
    <property type="evidence" value="ECO:0007669"/>
    <property type="project" value="InterPro"/>
</dbReference>
<dbReference type="Gene3D" id="1.10.10.10">
    <property type="entry name" value="Winged helix-like DNA-binding domain superfamily/Winged helix DNA-binding domain"/>
    <property type="match status" value="1"/>
</dbReference>
<keyword evidence="1" id="KW-0648">Protein biosynthesis</keyword>
<dbReference type="RefSeq" id="WP_166635452.1">
    <property type="nucleotide sequence ID" value="NZ_SNXO01000071.1"/>
</dbReference>
<dbReference type="GO" id="GO:0042173">
    <property type="term" value="P:regulation of sporulation resulting in formation of a cellular spore"/>
    <property type="evidence" value="ECO:0007669"/>
    <property type="project" value="InterPro"/>
</dbReference>
<dbReference type="Proteomes" id="UP000295500">
    <property type="component" value="Unassembled WGS sequence"/>
</dbReference>
<proteinExistence type="predicted"/>
<accession>A0A4V3CQS4</accession>
<dbReference type="InterPro" id="IPR016032">
    <property type="entry name" value="Sig_transdc_resp-reg_C-effctor"/>
</dbReference>
<dbReference type="GO" id="GO:0005737">
    <property type="term" value="C:cytoplasm"/>
    <property type="evidence" value="ECO:0007669"/>
    <property type="project" value="InterPro"/>
</dbReference>
<keyword evidence="1" id="KW-0396">Initiation factor</keyword>
<organism evidence="1 2">
    <name type="scientific">Aminicella lysinilytica</name>
    <dbReference type="NCBI Taxonomy" id="433323"/>
    <lineage>
        <taxon>Bacteria</taxon>
        <taxon>Bacillati</taxon>
        <taxon>Bacillota</taxon>
        <taxon>Clostridia</taxon>
        <taxon>Peptostreptococcales</taxon>
        <taxon>Anaerovoracaceae</taxon>
        <taxon>Aminicella</taxon>
    </lineage>
</organism>
<dbReference type="InterPro" id="IPR036388">
    <property type="entry name" value="WH-like_DNA-bd_sf"/>
</dbReference>
<dbReference type="SUPFAM" id="SSF46894">
    <property type="entry name" value="C-terminal effector domain of the bipartite response regulators"/>
    <property type="match status" value="1"/>
</dbReference>
<sequence>MDKEFSNILKRLASQNDTTPEQVYAEMEKAIDVAYANNDQNTMEYRKMMSLGDERPSPEEFIMAMAKDTKRNVGES</sequence>
<gene>
    <name evidence="1" type="ORF">EV211_1711</name>
</gene>
<keyword evidence="2" id="KW-1185">Reference proteome</keyword>
<reference evidence="1 2" key="1">
    <citation type="submission" date="2019-03" db="EMBL/GenBank/DDBJ databases">
        <title>Genomic Encyclopedia of Type Strains, Phase IV (KMG-IV): sequencing the most valuable type-strain genomes for metagenomic binning, comparative biology and taxonomic classification.</title>
        <authorList>
            <person name="Goeker M."/>
        </authorList>
    </citation>
    <scope>NUCLEOTIDE SEQUENCE [LARGE SCALE GENOMIC DNA]</scope>
    <source>
        <strain evidence="1 2">DSM 28287</strain>
    </source>
</reference>
<evidence type="ECO:0000313" key="1">
    <source>
        <dbReference type="EMBL" id="TDP44669.1"/>
    </source>
</evidence>
<dbReference type="AlphaFoldDB" id="A0A4V3CQS4"/>
<protein>
    <submittedName>
        <fullName evidence="1">Sporulation initiation factor Spo0A-like protein</fullName>
    </submittedName>
</protein>